<reference evidence="1 2" key="1">
    <citation type="submission" date="2020-08" db="EMBL/GenBank/DDBJ databases">
        <title>Sequencing the genomes of 1000 actinobacteria strains.</title>
        <authorList>
            <person name="Klenk H.-P."/>
        </authorList>
    </citation>
    <scope>NUCLEOTIDE SEQUENCE [LARGE SCALE GENOMIC DNA]</scope>
    <source>
        <strain evidence="1 2">DSM 45913</strain>
    </source>
</reference>
<dbReference type="Proteomes" id="UP000583800">
    <property type="component" value="Unassembled WGS sequence"/>
</dbReference>
<evidence type="ECO:0000313" key="2">
    <source>
        <dbReference type="Proteomes" id="UP000583800"/>
    </source>
</evidence>
<accession>A0A7X0C4U0</accession>
<sequence length="52" mass="5340">MSALPEQTGDDRVDAVLTGLGRLAGLPVSEHVGVFEEAFAGLEATLAAVDDQ</sequence>
<gene>
    <name evidence="1" type="ORF">FHU36_005065</name>
</gene>
<dbReference type="AlphaFoldDB" id="A0A7X0C4U0"/>
<proteinExistence type="predicted"/>
<organism evidence="1 2">
    <name type="scientific">Nonomuraea muscovyensis</name>
    <dbReference type="NCBI Taxonomy" id="1124761"/>
    <lineage>
        <taxon>Bacteria</taxon>
        <taxon>Bacillati</taxon>
        <taxon>Actinomycetota</taxon>
        <taxon>Actinomycetes</taxon>
        <taxon>Streptosporangiales</taxon>
        <taxon>Streptosporangiaceae</taxon>
        <taxon>Nonomuraea</taxon>
    </lineage>
</organism>
<protein>
    <submittedName>
        <fullName evidence="1">Uncharacterized protein</fullName>
    </submittedName>
</protein>
<evidence type="ECO:0000313" key="1">
    <source>
        <dbReference type="EMBL" id="MBB6348520.1"/>
    </source>
</evidence>
<name>A0A7X0C4U0_9ACTN</name>
<keyword evidence="2" id="KW-1185">Reference proteome</keyword>
<comment type="caution">
    <text evidence="1">The sequence shown here is derived from an EMBL/GenBank/DDBJ whole genome shotgun (WGS) entry which is preliminary data.</text>
</comment>
<dbReference type="EMBL" id="JACHJB010000002">
    <property type="protein sequence ID" value="MBB6348520.1"/>
    <property type="molecule type" value="Genomic_DNA"/>
</dbReference>
<dbReference type="RefSeq" id="WP_185086257.1">
    <property type="nucleotide sequence ID" value="NZ_JACHJB010000002.1"/>
</dbReference>